<dbReference type="PANTHER" id="PTHR12174:SF23">
    <property type="entry name" value="MINOR HISTOCOMPATIBILITY ANTIGEN H13"/>
    <property type="match status" value="1"/>
</dbReference>
<evidence type="ECO:0000256" key="7">
    <source>
        <dbReference type="ARBA" id="ARBA00023136"/>
    </source>
</evidence>
<dbReference type="GO" id="GO:0042500">
    <property type="term" value="F:aspartic endopeptidase activity, intramembrane cleaving"/>
    <property type="evidence" value="ECO:0007669"/>
    <property type="project" value="InterPro"/>
</dbReference>
<comment type="subcellular location">
    <subcellularLocation>
        <location evidence="1">Endoplasmic reticulum membrane</location>
        <topology evidence="1">Multi-pass membrane protein</topology>
    </subcellularLocation>
</comment>
<dbReference type="GO" id="GO:0098553">
    <property type="term" value="C:lumenal side of endoplasmic reticulum membrane"/>
    <property type="evidence" value="ECO:0007669"/>
    <property type="project" value="TreeGrafter"/>
</dbReference>
<gene>
    <name evidence="10" type="ORF">CAUS1442_LOCUS6917</name>
</gene>
<feature type="transmembrane region" description="Helical" evidence="9">
    <location>
        <begin position="76"/>
        <end position="94"/>
    </location>
</feature>
<sequence>MMIVGSYALIVILWGACQVILIPYVVNLLLLVTAILYAACHASLELREEAPQQGDDGYDPNAAAAAPKETLRTEDAYQFPLVGSMSLVSLYLAVKYLGPELVNMLIGGYFGLVGVGALTMCFAPMFALVMPKSVNEKKLGWKFEIATHPFPDWLIPQPLDLGMEFTATDLVGFAAAAVVIAYYFQERHWTLNNVIGICFCLQGIERFSLGTYKIGAILLVGLFFYDIFWVFGTDVMVTVAKNLDGPIKILFPRSLEPNDDGKLDLSLLGLGDIVIPGFFLSLLLRFDAHMAKMPTQNVDIHAPFPKPYFHSALAAYVLGMCTTLFVMIQFNAAQPALLYLVPACLGSSFLCATMRGEIADLFAYSEEEDEEEEVADADATGKDGAPIQTDAKEGSKKDN</sequence>
<feature type="region of interest" description="Disordered" evidence="8">
    <location>
        <begin position="366"/>
        <end position="399"/>
    </location>
</feature>
<feature type="compositionally biased region" description="Basic and acidic residues" evidence="8">
    <location>
        <begin position="390"/>
        <end position="399"/>
    </location>
</feature>
<dbReference type="EMBL" id="HBEF01010958">
    <property type="protein sequence ID" value="CAD8334812.1"/>
    <property type="molecule type" value="Transcribed_RNA"/>
</dbReference>
<keyword evidence="6 9" id="KW-1133">Transmembrane helix</keyword>
<accession>A0A7R9WTW8</accession>
<protein>
    <recommendedName>
        <fullName evidence="11">Signal peptide peptidase</fullName>
    </recommendedName>
</protein>
<feature type="transmembrane region" description="Helical" evidence="9">
    <location>
        <begin position="307"/>
        <end position="330"/>
    </location>
</feature>
<dbReference type="GO" id="GO:0033619">
    <property type="term" value="P:membrane protein proteolysis"/>
    <property type="evidence" value="ECO:0007669"/>
    <property type="project" value="TreeGrafter"/>
</dbReference>
<feature type="transmembrane region" description="Helical" evidence="9">
    <location>
        <begin position="106"/>
        <end position="129"/>
    </location>
</feature>
<evidence type="ECO:0000256" key="2">
    <source>
        <dbReference type="ARBA" id="ARBA00006859"/>
    </source>
</evidence>
<dbReference type="SMART" id="SM00730">
    <property type="entry name" value="PSN"/>
    <property type="match status" value="1"/>
</dbReference>
<dbReference type="GO" id="GO:0006465">
    <property type="term" value="P:signal peptide processing"/>
    <property type="evidence" value="ECO:0007669"/>
    <property type="project" value="TreeGrafter"/>
</dbReference>
<reference evidence="10" key="1">
    <citation type="submission" date="2021-01" db="EMBL/GenBank/DDBJ databases">
        <authorList>
            <person name="Corre E."/>
            <person name="Pelletier E."/>
            <person name="Niang G."/>
            <person name="Scheremetjew M."/>
            <person name="Finn R."/>
            <person name="Kale V."/>
            <person name="Holt S."/>
            <person name="Cochrane G."/>
            <person name="Meng A."/>
            <person name="Brown T."/>
            <person name="Cohen L."/>
        </authorList>
    </citation>
    <scope>NUCLEOTIDE SEQUENCE</scope>
    <source>
        <strain evidence="10">CCMP3328</strain>
    </source>
</reference>
<feature type="transmembrane region" description="Helical" evidence="9">
    <location>
        <begin position="165"/>
        <end position="184"/>
    </location>
</feature>
<dbReference type="InterPro" id="IPR007369">
    <property type="entry name" value="Peptidase_A22B_SPP"/>
</dbReference>
<dbReference type="Pfam" id="PF04258">
    <property type="entry name" value="Peptidase_A22B"/>
    <property type="match status" value="1"/>
</dbReference>
<keyword evidence="5" id="KW-0256">Endoplasmic reticulum</keyword>
<evidence type="ECO:0000256" key="1">
    <source>
        <dbReference type="ARBA" id="ARBA00004477"/>
    </source>
</evidence>
<evidence type="ECO:0000256" key="8">
    <source>
        <dbReference type="SAM" id="MobiDB-lite"/>
    </source>
</evidence>
<dbReference type="PANTHER" id="PTHR12174">
    <property type="entry name" value="SIGNAL PEPTIDE PEPTIDASE"/>
    <property type="match status" value="1"/>
</dbReference>
<feature type="transmembrane region" description="Helical" evidence="9">
    <location>
        <begin position="265"/>
        <end position="286"/>
    </location>
</feature>
<dbReference type="GO" id="GO:0098554">
    <property type="term" value="C:cytoplasmic side of endoplasmic reticulum membrane"/>
    <property type="evidence" value="ECO:0007669"/>
    <property type="project" value="TreeGrafter"/>
</dbReference>
<keyword evidence="4" id="KW-0378">Hydrolase</keyword>
<keyword evidence="7 9" id="KW-0472">Membrane</keyword>
<evidence type="ECO:0000256" key="5">
    <source>
        <dbReference type="ARBA" id="ARBA00022824"/>
    </source>
</evidence>
<dbReference type="InterPro" id="IPR006639">
    <property type="entry name" value="Preselin/SPP"/>
</dbReference>
<feature type="transmembrane region" description="Helical" evidence="9">
    <location>
        <begin position="214"/>
        <end position="232"/>
    </location>
</feature>
<keyword evidence="3 9" id="KW-0812">Transmembrane</keyword>
<dbReference type="AlphaFoldDB" id="A0A7R9WTW8"/>
<evidence type="ECO:0000256" key="3">
    <source>
        <dbReference type="ARBA" id="ARBA00022692"/>
    </source>
</evidence>
<evidence type="ECO:0008006" key="11">
    <source>
        <dbReference type="Google" id="ProtNLM"/>
    </source>
</evidence>
<evidence type="ECO:0000256" key="6">
    <source>
        <dbReference type="ARBA" id="ARBA00022989"/>
    </source>
</evidence>
<feature type="compositionally biased region" description="Acidic residues" evidence="8">
    <location>
        <begin position="366"/>
        <end position="376"/>
    </location>
</feature>
<evidence type="ECO:0000256" key="9">
    <source>
        <dbReference type="SAM" id="Phobius"/>
    </source>
</evidence>
<feature type="transmembrane region" description="Helical" evidence="9">
    <location>
        <begin position="7"/>
        <end position="39"/>
    </location>
</feature>
<evidence type="ECO:0000313" key="10">
    <source>
        <dbReference type="EMBL" id="CAD8334812.1"/>
    </source>
</evidence>
<proteinExistence type="inferred from homology"/>
<name>A0A7R9WTW8_9STRA</name>
<comment type="similarity">
    <text evidence="2">Belongs to the peptidase A22B family.</text>
</comment>
<evidence type="ECO:0000256" key="4">
    <source>
        <dbReference type="ARBA" id="ARBA00022801"/>
    </source>
</evidence>
<organism evidence="10">
    <name type="scientific">Craspedostauros australis</name>
    <dbReference type="NCBI Taxonomy" id="1486917"/>
    <lineage>
        <taxon>Eukaryota</taxon>
        <taxon>Sar</taxon>
        <taxon>Stramenopiles</taxon>
        <taxon>Ochrophyta</taxon>
        <taxon>Bacillariophyta</taxon>
        <taxon>Bacillariophyceae</taxon>
        <taxon>Bacillariophycidae</taxon>
        <taxon>Naviculales</taxon>
        <taxon>Naviculaceae</taxon>
        <taxon>Craspedostauros</taxon>
    </lineage>
</organism>